<dbReference type="RefSeq" id="WP_344452199.1">
    <property type="nucleotide sequence ID" value="NZ_BAAATZ010000016.1"/>
</dbReference>
<protein>
    <submittedName>
        <fullName evidence="2">Phage holin family protein</fullName>
    </submittedName>
</protein>
<comment type="caution">
    <text evidence="2">The sequence shown here is derived from an EMBL/GenBank/DDBJ whole genome shotgun (WGS) entry which is preliminary data.</text>
</comment>
<name>A0ABN3UCC2_9ACTN</name>
<proteinExistence type="predicted"/>
<gene>
    <name evidence="2" type="ORF">GCM10010439_41340</name>
</gene>
<keyword evidence="1" id="KW-0812">Transmembrane</keyword>
<dbReference type="EMBL" id="BAAATZ010000016">
    <property type="protein sequence ID" value="GAA2729818.1"/>
    <property type="molecule type" value="Genomic_DNA"/>
</dbReference>
<dbReference type="InterPro" id="IPR007165">
    <property type="entry name" value="Phage_holin_4_2"/>
</dbReference>
<reference evidence="2 3" key="1">
    <citation type="journal article" date="2019" name="Int. J. Syst. Evol. Microbiol.">
        <title>The Global Catalogue of Microorganisms (GCM) 10K type strain sequencing project: providing services to taxonomists for standard genome sequencing and annotation.</title>
        <authorList>
            <consortium name="The Broad Institute Genomics Platform"/>
            <consortium name="The Broad Institute Genome Sequencing Center for Infectious Disease"/>
            <person name="Wu L."/>
            <person name="Ma J."/>
        </authorList>
    </citation>
    <scope>NUCLEOTIDE SEQUENCE [LARGE SCALE GENOMIC DNA]</scope>
    <source>
        <strain evidence="2 3">JCM 8201</strain>
    </source>
</reference>
<dbReference type="Proteomes" id="UP001501842">
    <property type="component" value="Unassembled WGS sequence"/>
</dbReference>
<sequence length="123" mass="12980">MNILVKIVITAVSLAAAAYFLDGIAVPGNDNTERALTLVAVAIIFGIVNALLKPIIKTLGCAFYVLTLGLFGLVVNALLLMLTGWIAEQVDLPFAVDGFWPALWGAIVVGLVGWALSLVLDKD</sequence>
<feature type="transmembrane region" description="Helical" evidence="1">
    <location>
        <begin position="34"/>
        <end position="52"/>
    </location>
</feature>
<dbReference type="PANTHER" id="PTHR37309">
    <property type="entry name" value="SLR0284 PROTEIN"/>
    <property type="match status" value="1"/>
</dbReference>
<evidence type="ECO:0000313" key="2">
    <source>
        <dbReference type="EMBL" id="GAA2729818.1"/>
    </source>
</evidence>
<dbReference type="Pfam" id="PF04020">
    <property type="entry name" value="Phage_holin_4_2"/>
    <property type="match status" value="1"/>
</dbReference>
<dbReference type="PANTHER" id="PTHR37309:SF1">
    <property type="entry name" value="SLR0284 PROTEIN"/>
    <property type="match status" value="1"/>
</dbReference>
<evidence type="ECO:0000313" key="3">
    <source>
        <dbReference type="Proteomes" id="UP001501842"/>
    </source>
</evidence>
<keyword evidence="1" id="KW-1133">Transmembrane helix</keyword>
<feature type="transmembrane region" description="Helical" evidence="1">
    <location>
        <begin position="64"/>
        <end position="87"/>
    </location>
</feature>
<feature type="transmembrane region" description="Helical" evidence="1">
    <location>
        <begin position="99"/>
        <end position="120"/>
    </location>
</feature>
<organism evidence="2 3">
    <name type="scientific">Actinocorallia aurantiaca</name>
    <dbReference type="NCBI Taxonomy" id="46204"/>
    <lineage>
        <taxon>Bacteria</taxon>
        <taxon>Bacillati</taxon>
        <taxon>Actinomycetota</taxon>
        <taxon>Actinomycetes</taxon>
        <taxon>Streptosporangiales</taxon>
        <taxon>Thermomonosporaceae</taxon>
        <taxon>Actinocorallia</taxon>
    </lineage>
</organism>
<evidence type="ECO:0000256" key="1">
    <source>
        <dbReference type="SAM" id="Phobius"/>
    </source>
</evidence>
<accession>A0ABN3UCC2</accession>
<keyword evidence="3" id="KW-1185">Reference proteome</keyword>
<keyword evidence="1" id="KW-0472">Membrane</keyword>